<dbReference type="RefSeq" id="WP_145082219.1">
    <property type="nucleotide sequence ID" value="NZ_DAMBUX010000003.1"/>
</dbReference>
<dbReference type="SUPFAM" id="SSF159888">
    <property type="entry name" value="YdhG-like"/>
    <property type="match status" value="1"/>
</dbReference>
<protein>
    <recommendedName>
        <fullName evidence="3">YdhG-like domain-containing protein</fullName>
    </recommendedName>
</protein>
<organism evidence="1 2">
    <name type="scientific">Sedimentibacter saalensis</name>
    <dbReference type="NCBI Taxonomy" id="130788"/>
    <lineage>
        <taxon>Bacteria</taxon>
        <taxon>Bacillati</taxon>
        <taxon>Bacillota</taxon>
        <taxon>Tissierellia</taxon>
        <taxon>Sedimentibacter</taxon>
    </lineage>
</organism>
<name>A0A562JC68_9FIRM</name>
<dbReference type="AlphaFoldDB" id="A0A562JC68"/>
<evidence type="ECO:0000313" key="1">
    <source>
        <dbReference type="EMBL" id="TWH80385.1"/>
    </source>
</evidence>
<sequence length="110" mass="13033">MNEDIQDYIKKYCVDIQDYFIDLRKLIIQSVPCEIEEKLWAKLPSFYVGEKFIRIIPFKDHINIEAGAILEHKQQLEQFKITPKGMLQIYLNQEMPDNVLITIFNETLIG</sequence>
<evidence type="ECO:0008006" key="3">
    <source>
        <dbReference type="Google" id="ProtNLM"/>
    </source>
</evidence>
<dbReference type="Proteomes" id="UP000315343">
    <property type="component" value="Unassembled WGS sequence"/>
</dbReference>
<comment type="caution">
    <text evidence="1">The sequence shown here is derived from an EMBL/GenBank/DDBJ whole genome shotgun (WGS) entry which is preliminary data.</text>
</comment>
<accession>A0A562JC68</accession>
<proteinExistence type="predicted"/>
<keyword evidence="2" id="KW-1185">Reference proteome</keyword>
<evidence type="ECO:0000313" key="2">
    <source>
        <dbReference type="Proteomes" id="UP000315343"/>
    </source>
</evidence>
<dbReference type="OrthoDB" id="2052049at2"/>
<dbReference type="EMBL" id="VLKH01000004">
    <property type="protein sequence ID" value="TWH80385.1"/>
    <property type="molecule type" value="Genomic_DNA"/>
</dbReference>
<dbReference type="Gene3D" id="3.90.1150.200">
    <property type="match status" value="1"/>
</dbReference>
<reference evidence="1 2" key="1">
    <citation type="submission" date="2019-07" db="EMBL/GenBank/DDBJ databases">
        <title>Genomic Encyclopedia of Type Strains, Phase I: the one thousand microbial genomes (KMG-I) project.</title>
        <authorList>
            <person name="Kyrpides N."/>
        </authorList>
    </citation>
    <scope>NUCLEOTIDE SEQUENCE [LARGE SCALE GENOMIC DNA]</scope>
    <source>
        <strain evidence="1 2">DSM 13558</strain>
    </source>
</reference>
<gene>
    <name evidence="1" type="ORF">LY60_01646</name>
</gene>